<evidence type="ECO:0000256" key="3">
    <source>
        <dbReference type="ARBA" id="ARBA00022516"/>
    </source>
</evidence>
<accession>A0A2K3DHE0</accession>
<feature type="domain" description="Lipoyl-binding" evidence="17">
    <location>
        <begin position="662"/>
        <end position="736"/>
    </location>
</feature>
<feature type="region of interest" description="Disordered" evidence="16">
    <location>
        <begin position="1162"/>
        <end position="1185"/>
    </location>
</feature>
<evidence type="ECO:0000256" key="13">
    <source>
        <dbReference type="ARBA" id="ARBA00048600"/>
    </source>
</evidence>
<evidence type="ECO:0000256" key="7">
    <source>
        <dbReference type="ARBA" id="ARBA00022840"/>
    </source>
</evidence>
<keyword evidence="9" id="KW-0275">Fatty acid biosynthesis</keyword>
<dbReference type="GO" id="GO:0004075">
    <property type="term" value="F:biotin carboxylase activity"/>
    <property type="evidence" value="ECO:0007669"/>
    <property type="project" value="UniProtKB-EC"/>
</dbReference>
<feature type="domain" description="CoA carboxyltransferase N-terminal" evidence="20">
    <location>
        <begin position="1897"/>
        <end position="2301"/>
    </location>
</feature>
<dbReference type="InterPro" id="IPR034733">
    <property type="entry name" value="AcCoA_carboxyl_beta"/>
</dbReference>
<evidence type="ECO:0000256" key="4">
    <source>
        <dbReference type="ARBA" id="ARBA00022598"/>
    </source>
</evidence>
<organism evidence="22 23">
    <name type="scientific">Chlamydomonas reinhardtii</name>
    <name type="common">Chlamydomonas smithii</name>
    <dbReference type="NCBI Taxonomy" id="3055"/>
    <lineage>
        <taxon>Eukaryota</taxon>
        <taxon>Viridiplantae</taxon>
        <taxon>Chlorophyta</taxon>
        <taxon>core chlorophytes</taxon>
        <taxon>Chlorophyceae</taxon>
        <taxon>CS clade</taxon>
        <taxon>Chlamydomonadales</taxon>
        <taxon>Chlamydomonadaceae</taxon>
        <taxon>Chlamydomonas</taxon>
    </lineage>
</organism>
<dbReference type="GO" id="GO:0046872">
    <property type="term" value="F:metal ion binding"/>
    <property type="evidence" value="ECO:0007669"/>
    <property type="project" value="InterPro"/>
</dbReference>
<dbReference type="Pfam" id="PF00364">
    <property type="entry name" value="Biotin_lipoyl"/>
    <property type="match status" value="1"/>
</dbReference>
<dbReference type="InterPro" id="IPR049076">
    <property type="entry name" value="ACCA"/>
</dbReference>
<dbReference type="Pfam" id="PF01039">
    <property type="entry name" value="Carboxyl_trans"/>
    <property type="match status" value="1"/>
</dbReference>
<evidence type="ECO:0000256" key="9">
    <source>
        <dbReference type="ARBA" id="ARBA00023160"/>
    </source>
</evidence>
<proteinExistence type="predicted"/>
<dbReference type="PROSITE" id="PS00188">
    <property type="entry name" value="BIOTIN"/>
    <property type="match status" value="1"/>
</dbReference>
<evidence type="ECO:0000256" key="16">
    <source>
        <dbReference type="SAM" id="MobiDB-lite"/>
    </source>
</evidence>
<dbReference type="Gene3D" id="2.40.460.10">
    <property type="entry name" value="Biotin dependent carboxylase carboxyltransferase"/>
    <property type="match status" value="1"/>
</dbReference>
<dbReference type="GO" id="GO:2001295">
    <property type="term" value="P:malonyl-CoA biosynthetic process"/>
    <property type="evidence" value="ECO:0007669"/>
    <property type="project" value="UniProtKB-UniPathway"/>
</dbReference>
<feature type="region of interest" description="Disordered" evidence="16">
    <location>
        <begin position="2692"/>
        <end position="2745"/>
    </location>
</feature>
<feature type="region of interest" description="Disordered" evidence="16">
    <location>
        <begin position="2835"/>
        <end position="2879"/>
    </location>
</feature>
<dbReference type="InterPro" id="IPR049074">
    <property type="entry name" value="ACCA_BT"/>
</dbReference>
<dbReference type="Gramene" id="PNW79939">
    <property type="protein sequence ID" value="PNW79939"/>
    <property type="gene ID" value="CHLRE_08g373050v5"/>
</dbReference>
<keyword evidence="10" id="KW-0092">Biotin</keyword>
<dbReference type="Pfam" id="PF00289">
    <property type="entry name" value="Biotin_carb_N"/>
    <property type="match status" value="1"/>
</dbReference>
<evidence type="ECO:0000256" key="6">
    <source>
        <dbReference type="ARBA" id="ARBA00022832"/>
    </source>
</evidence>
<dbReference type="Gene3D" id="3.30.470.20">
    <property type="entry name" value="ATP-grasp fold, B domain"/>
    <property type="match status" value="1"/>
</dbReference>
<dbReference type="Proteomes" id="UP000006906">
    <property type="component" value="Chromosome 8"/>
</dbReference>
<evidence type="ECO:0000259" key="20">
    <source>
        <dbReference type="PROSITE" id="PS50980"/>
    </source>
</evidence>
<feature type="coiled-coil region" evidence="15">
    <location>
        <begin position="839"/>
        <end position="866"/>
    </location>
</feature>
<evidence type="ECO:0000256" key="10">
    <source>
        <dbReference type="ARBA" id="ARBA00023267"/>
    </source>
</evidence>
<keyword evidence="23" id="KW-1185">Reference proteome</keyword>
<dbReference type="PROSITE" id="PS50979">
    <property type="entry name" value="BC"/>
    <property type="match status" value="1"/>
</dbReference>
<sequence>MAGDVEVLPADAPAGPAPAAATSANGGPGGNGAAAAHGRTGSQSDSLFGAGSSSSSALHAALSGQGSAAARKAAAGGGGGGGGGAGAPRRIPSLSKQLEQYVQELGGDRPIYSVLVANNGLAAVKFMRSVRSWASQALGNARAVSLVALATPDDMRINAEHISLADQFVEVPGGTNNNNYANVELIVQIARRAGVDAVWPGWGHASENPELPSALAAHGVRFLGPPAGPMAALGDKIGSTLLAQAAGVPTLPWSGSGVEVSVEEVRAAGGAIPHHTYAAACIDTEDVEAAAAACRKVGYPVMLKASWGGGGKGIRKVSSDEEVRSVFKQVAGEVPGSPLFAMKLAPQSRHLEVQLLADMHVEHPVTEGITGVNLPACQLLVGCGVPLTRIPYIRALYGRDPRGAEPFDLETTPQRPPEGHVVAVRVTAEDAADGFKPTAGRIDELHFRPTPDVWGYFSVKSGGGIHQYSDSQFGHLFARGESREAALRSMAAALRDCVTVRGEIRTTTDYVLDLLATPELTGNAVHTGWLDSRIAARIKPGRPPWHISVIAGAVVKSAAAVAAASSEYLGYLAKGQLPPPGISLMRLEHNMVIEGFKFCVSLVRRGPGLAAVGLNGRSVEVAYRKMGDGGFLLQVDGESHVVHYEDEAAGTRLLVNGLTVLLAAEADPSRLTASSPGKLVRRLVPSGGRVERDQPYAEVEVMKMVMPLLSPAGGVLRWVVPEGGVLGAGELLAQLELDAGAVVAAPEPYPGTFPELGPPQIKSGLVNAVLAEAQEAARAILAGFVGQPDEVVEQLVCCLDSPALALMQWGAEFAVVRGRMPGALAAALEAAVAPHAADVAAAEDAAEAAAAAAEAAEAEAAAAAAEAGGVMSPGGGSTGDGEEAGALAAAAALVRCGDFPSAAVLEVMERALQESSAADRAGLVAALEPLLRLARAHAGGRQAYARSVVGDMLESFLSVEEAFTAARREGAGGAEAVDALRKRHAGKLSVVLDLVISHQGLALKSQLVLGLMARLVLPAPAQYRPLLRRLAALGGGGGGKGLGELSARAAQLLEQSLLADLRSVVARALSGLDMFTTTTPGGAGSAGGGEAGGGGAAAAVASPGSAGGAALTRSTSRGGGAAGVTSPAAVAAAAAAAGALMGSSPRSGGGFDMLGVLSPTSSSAAAGVTSPMGPGGGGGGGGGGGVVRRSTVAEGVFSGLPVSSRGSVHVTSGLEAQVERLVGASAAVEDALAGLAVDAAGAPPPLRRRAALTYVKRLYSPFLLREPLVQNIHAAHAHGAPGAAAAGGGDGSLLAVWMYDDPSLANTPAATQRLGALLLLDRLTALPPALTALGAVLEALRADAAATGGAPAVSTLHVALAAPPAGGAAAAAAGNGGGGVGGGGGGRHSRTPSLPGPSLITLGLGAGADEASAAALDALLPPAEQGVEASRATAADAAAAVAGSAAALRALGFGAVSVLAQGTTAAPLRLGWRWVPASATSASPAAAASSAAAAAAAAAIPADGGAYQPDSFMSAVEPITANLLELSSLAAAAAVGAGGAAAGGRAGVPPAGPSAPSGAGGSAAAAVIGGGGLVYRPSRNRQWHLYTAVERRDARSAPLRRLFVRGLVRGLGHPALLAASYSGNGGAVAAAAVNELEETLVSCLDELQRSAAAATAATATTVAAAPTDTTANRPDWTHVFMSVLPPLPLPPGGRDDARVAAALRSAAAAVVARHGSALRAAAVAVWEVRLRGPLREGAWRVVVSMPTGHEQGEEHVEVYREALQAAYLQSTAAATAEPTAATAAISPAAAALLVQPLRVYVPALQYASVVPPAGGGTGLYGGGAHHMLGGLHVHVPYHGGHIVSLSGNHRGGSGGGVMSHLNHLHRQQSGGGGGGGGSGAPAAGGGGQLAGVVVGSPYPPLEPLQQKRLAARRHNVTYVYDFPAVFEAACRDIWAARAAAGEPNSAPPAGRLVEAVELVLPPTPPPGPPTQPHGPASASSESASASSAAAASAAAAAAAAAAVAAQPCADFRRPPRLRPAPAGRAAVGGNDCGMVAWLMALRTPECPQGRSVIAVANDITWGSGSFSPAEDAVFRAACEAALEERLPLLYLAANAGARVGLATEVRDCLQVQWADPAAPEQGWDYLFLTERDYSRLTRDTPPGGTPVVRAEPVPAPAGAPDAGCTRWRLLDVVGSEDGLGVECLSGSAAIASAFCRAWREGYTATLVSGRTVGIGAYLARLGRRCIQRLDQPIVLTGYAALNKLLGRQVYTSHMQLGGPRVMGVNGVSHAVVGDDLEGVRLMLSMLAFAPPQLGAPPPALPSADPPGRAVAYCPGPGEKLDPRAAIAGREVAPFPASATTPHPSTSTHPSTHHAHTSSSAWQSGLFDRGSWLESQAGWARTVVTGRARLGGLPVGVIAVESATVMRQQPADPGMPDSCETIVPQAGQVWFPDSAEKTAAAMEEYDAEGLPLFILANWRGFSGGMRDLFDGVLQAGSLIVERLRVYRQPVFVYIPAGAELRGGAWVVVDSQINAAAVEVYADPGARGGVLEPEGVCEIKFRTPDLIKMMHRVDPVIAAARAAGTPASDPAIRARERELLPTYGRIARAFADMHDTPVRMAAKGVLTAIVPWAGARAFFATRLRRRLLEQQLLRHAATTDPSLTPERAEALLLAWREAAEASAGAAAEGYGGSGGGGSGGGGGGGGGGGSSYGDAVGGGGGGDGNPMSPTSAALEQQLRGSGSSGAAAAAGSSSGGSGRPGAATAGGGRLLTDTVSAEAWAARDRAFLAWAESPAGRAQIAGELRSMRCSAAEELVAQVLGTVEGKEGLLHALQAAIQRDGMLALQLRLLLQAGAAAPGGTSGAPGPGPGAGAGAGSAAPVAGPGAGGGGLNGPTAQAQAP</sequence>
<dbReference type="SUPFAM" id="SSF52096">
    <property type="entry name" value="ClpP/crotonase"/>
    <property type="match status" value="2"/>
</dbReference>
<feature type="compositionally biased region" description="Low complexity" evidence="16">
    <location>
        <begin position="2718"/>
        <end position="2730"/>
    </location>
</feature>
<dbReference type="PROSITE" id="PS50975">
    <property type="entry name" value="ATP_GRASP"/>
    <property type="match status" value="1"/>
</dbReference>
<dbReference type="Gene3D" id="3.40.50.20">
    <property type="match status" value="1"/>
</dbReference>
<dbReference type="GO" id="GO:0005524">
    <property type="term" value="F:ATP binding"/>
    <property type="evidence" value="ECO:0007669"/>
    <property type="project" value="UniProtKB-UniRule"/>
</dbReference>
<dbReference type="Gene3D" id="3.30.1490.20">
    <property type="entry name" value="ATP-grasp fold, A domain"/>
    <property type="match status" value="1"/>
</dbReference>
<comment type="catalytic activity">
    <reaction evidence="13">
        <text>N(6)-biotinyl-L-lysyl-[protein] + hydrogencarbonate + ATP = N(6)-carboxybiotinyl-L-lysyl-[protein] + ADP + phosphate + H(+)</text>
        <dbReference type="Rhea" id="RHEA:13501"/>
        <dbReference type="Rhea" id="RHEA-COMP:10505"/>
        <dbReference type="Rhea" id="RHEA-COMP:10506"/>
        <dbReference type="ChEBI" id="CHEBI:15378"/>
        <dbReference type="ChEBI" id="CHEBI:17544"/>
        <dbReference type="ChEBI" id="CHEBI:30616"/>
        <dbReference type="ChEBI" id="CHEBI:43474"/>
        <dbReference type="ChEBI" id="CHEBI:83144"/>
        <dbReference type="ChEBI" id="CHEBI:83145"/>
        <dbReference type="ChEBI" id="CHEBI:456216"/>
        <dbReference type="EC" id="6.3.4.14"/>
    </reaction>
</comment>
<dbReference type="PROSITE" id="PS50980">
    <property type="entry name" value="COA_CT_NTER"/>
    <property type="match status" value="1"/>
</dbReference>
<feature type="region of interest" description="Disordered" evidence="16">
    <location>
        <begin position="71"/>
        <end position="90"/>
    </location>
</feature>
<feature type="compositionally biased region" description="Gly residues" evidence="16">
    <location>
        <begin position="2731"/>
        <end position="2745"/>
    </location>
</feature>
<dbReference type="Gene3D" id="3.90.226.10">
    <property type="entry name" value="2-enoyl-CoA Hydratase, Chain A, domain 1"/>
    <property type="match status" value="2"/>
</dbReference>
<evidence type="ECO:0000256" key="15">
    <source>
        <dbReference type="SAM" id="Coils"/>
    </source>
</evidence>
<keyword evidence="15" id="KW-0175">Coiled coil</keyword>
<dbReference type="KEGG" id="cre:CHLRE_08g373050v5"/>
<dbReference type="InterPro" id="IPR011764">
    <property type="entry name" value="Biotin_carboxylation_dom"/>
</dbReference>
<dbReference type="ExpressionAtlas" id="A0A2K3DHE0">
    <property type="expression patterns" value="baseline and differential"/>
</dbReference>
<dbReference type="Pfam" id="PF08326">
    <property type="entry name" value="ACC_central"/>
    <property type="match status" value="2"/>
</dbReference>
<feature type="compositionally biased region" description="Gly residues" evidence="16">
    <location>
        <begin position="2692"/>
        <end position="2702"/>
    </location>
</feature>
<comment type="catalytic activity">
    <reaction evidence="12">
        <text>hydrogencarbonate + acetyl-CoA + ATP = malonyl-CoA + ADP + phosphate + H(+)</text>
        <dbReference type="Rhea" id="RHEA:11308"/>
        <dbReference type="ChEBI" id="CHEBI:15378"/>
        <dbReference type="ChEBI" id="CHEBI:17544"/>
        <dbReference type="ChEBI" id="CHEBI:30616"/>
        <dbReference type="ChEBI" id="CHEBI:43474"/>
        <dbReference type="ChEBI" id="CHEBI:57288"/>
        <dbReference type="ChEBI" id="CHEBI:57384"/>
        <dbReference type="ChEBI" id="CHEBI:456216"/>
        <dbReference type="EC" id="6.4.1.2"/>
    </reaction>
</comment>
<feature type="compositionally biased region" description="Gly residues" evidence="16">
    <location>
        <begin position="2838"/>
        <end position="2853"/>
    </location>
</feature>
<dbReference type="OrthoDB" id="196847at2759"/>
<keyword evidence="3" id="KW-0444">Lipid biosynthesis</keyword>
<dbReference type="SMART" id="SM00878">
    <property type="entry name" value="Biotin_carb_C"/>
    <property type="match status" value="1"/>
</dbReference>
<evidence type="ECO:0000313" key="22">
    <source>
        <dbReference type="EMBL" id="PNW79939.1"/>
    </source>
</evidence>
<comment type="pathway">
    <text evidence="2">Lipid metabolism; malonyl-CoA biosynthesis; malonyl-CoA from acetyl-CoA: step 1/1.</text>
</comment>
<dbReference type="FunFam" id="2.40.50.100:FF:000005">
    <property type="entry name" value="Acetyl-CoA carboxylase 1"/>
    <property type="match status" value="1"/>
</dbReference>
<evidence type="ECO:0000256" key="1">
    <source>
        <dbReference type="ARBA" id="ARBA00001953"/>
    </source>
</evidence>
<feature type="domain" description="CoA carboxyltransferase C-terminal" evidence="21">
    <location>
        <begin position="2305"/>
        <end position="2636"/>
    </location>
</feature>
<dbReference type="PROSITE" id="PS50968">
    <property type="entry name" value="BIOTINYL_LIPOYL"/>
    <property type="match status" value="1"/>
</dbReference>
<keyword evidence="5 14" id="KW-0547">Nucleotide-binding</keyword>
<dbReference type="SUPFAM" id="SSF51230">
    <property type="entry name" value="Single hybrid motif"/>
    <property type="match status" value="1"/>
</dbReference>
<comment type="cofactor">
    <cofactor evidence="1">
        <name>biotin</name>
        <dbReference type="ChEBI" id="CHEBI:57586"/>
    </cofactor>
</comment>
<dbReference type="Pfam" id="PF21385">
    <property type="entry name" value="ACCA_BT"/>
    <property type="match status" value="1"/>
</dbReference>
<dbReference type="CDD" id="cd06850">
    <property type="entry name" value="biotinyl_domain"/>
    <property type="match status" value="1"/>
</dbReference>
<evidence type="ECO:0000256" key="12">
    <source>
        <dbReference type="ARBA" id="ARBA00048065"/>
    </source>
</evidence>
<feature type="region of interest" description="Disordered" evidence="16">
    <location>
        <begin position="2334"/>
        <end position="2360"/>
    </location>
</feature>
<evidence type="ECO:0000259" key="21">
    <source>
        <dbReference type="PROSITE" id="PS50989"/>
    </source>
</evidence>
<dbReference type="RefSeq" id="XP_042922066.1">
    <property type="nucleotide sequence ID" value="XM_043065065.1"/>
</dbReference>
<feature type="compositionally biased region" description="Gly residues" evidence="16">
    <location>
        <begin position="1173"/>
        <end position="1185"/>
    </location>
</feature>
<feature type="domain" description="Biotin carboxylation" evidence="19">
    <location>
        <begin position="110"/>
        <end position="535"/>
    </location>
</feature>
<dbReference type="InterPro" id="IPR011763">
    <property type="entry name" value="COA_CT_C"/>
</dbReference>
<evidence type="ECO:0000256" key="5">
    <source>
        <dbReference type="ARBA" id="ARBA00022741"/>
    </source>
</evidence>
<dbReference type="InterPro" id="IPR001882">
    <property type="entry name" value="Biotin_BS"/>
</dbReference>
<dbReference type="PROSITE" id="PS00866">
    <property type="entry name" value="CPSASE_1"/>
    <property type="match status" value="1"/>
</dbReference>
<dbReference type="InterPro" id="IPR005481">
    <property type="entry name" value="BC-like_N"/>
</dbReference>
<dbReference type="InterPro" id="IPR013815">
    <property type="entry name" value="ATP_grasp_subdomain_1"/>
</dbReference>
<dbReference type="InterPro" id="IPR011053">
    <property type="entry name" value="Single_hybrid_motif"/>
</dbReference>
<evidence type="ECO:0000256" key="2">
    <source>
        <dbReference type="ARBA" id="ARBA00004956"/>
    </source>
</evidence>
<dbReference type="EMBL" id="CM008969">
    <property type="protein sequence ID" value="PNW79939.1"/>
    <property type="molecule type" value="Genomic_DNA"/>
</dbReference>
<dbReference type="InterPro" id="IPR000089">
    <property type="entry name" value="Biotin_lipoyl"/>
</dbReference>
<dbReference type="PROSITE" id="PS50989">
    <property type="entry name" value="COA_CT_CTER"/>
    <property type="match status" value="1"/>
</dbReference>
<dbReference type="SUPFAM" id="SSF51246">
    <property type="entry name" value="Rudiment single hybrid motif"/>
    <property type="match status" value="1"/>
</dbReference>
<dbReference type="UniPathway" id="UPA00655">
    <property type="reaction ID" value="UER00711"/>
</dbReference>
<dbReference type="SUPFAM" id="SSF52440">
    <property type="entry name" value="PreATP-grasp domain"/>
    <property type="match status" value="1"/>
</dbReference>
<evidence type="ECO:0000313" key="23">
    <source>
        <dbReference type="Proteomes" id="UP000006906"/>
    </source>
</evidence>
<dbReference type="InterPro" id="IPR011054">
    <property type="entry name" value="Rudment_hybrid_motif"/>
</dbReference>
<feature type="compositionally biased region" description="Gly residues" evidence="16">
    <location>
        <begin position="75"/>
        <end position="86"/>
    </location>
</feature>
<dbReference type="Pfam" id="PF02785">
    <property type="entry name" value="Biotin_carb_C"/>
    <property type="match status" value="1"/>
</dbReference>
<dbReference type="GO" id="GO:0006633">
    <property type="term" value="P:fatty acid biosynthetic process"/>
    <property type="evidence" value="ECO:0000318"/>
    <property type="project" value="GO_Central"/>
</dbReference>
<protein>
    <submittedName>
        <fullName evidence="22">Uncharacterized protein</fullName>
    </submittedName>
</protein>
<dbReference type="InterPro" id="IPR013537">
    <property type="entry name" value="AcCoA_COase_cen"/>
</dbReference>
<dbReference type="FunCoup" id="A0A2K3DHE0">
    <property type="interactions" value="1318"/>
</dbReference>
<keyword evidence="11" id="KW-0511">Multifunctional enzyme</keyword>
<dbReference type="InterPro" id="IPR016185">
    <property type="entry name" value="PreATP-grasp_dom_sf"/>
</dbReference>
<evidence type="ECO:0000256" key="14">
    <source>
        <dbReference type="PROSITE-ProRule" id="PRU00409"/>
    </source>
</evidence>
<feature type="region of interest" description="Disordered" evidence="16">
    <location>
        <begin position="11"/>
        <end position="50"/>
    </location>
</feature>
<dbReference type="InterPro" id="IPR011761">
    <property type="entry name" value="ATP-grasp"/>
</dbReference>
<feature type="compositionally biased region" description="Pro residues" evidence="16">
    <location>
        <begin position="1961"/>
        <end position="1972"/>
    </location>
</feature>
<feature type="domain" description="ATP-grasp" evidence="18">
    <location>
        <begin position="262"/>
        <end position="322"/>
    </location>
</feature>
<reference evidence="22 23" key="1">
    <citation type="journal article" date="2007" name="Science">
        <title>The Chlamydomonas genome reveals the evolution of key animal and plant functions.</title>
        <authorList>
            <person name="Merchant S.S."/>
            <person name="Prochnik S.E."/>
            <person name="Vallon O."/>
            <person name="Harris E.H."/>
            <person name="Karpowicz S.J."/>
            <person name="Witman G.B."/>
            <person name="Terry A."/>
            <person name="Salamov A."/>
            <person name="Fritz-Laylin L.K."/>
            <person name="Marechal-Drouard L."/>
            <person name="Marshall W.F."/>
            <person name="Qu L.H."/>
            <person name="Nelson D.R."/>
            <person name="Sanderfoot A.A."/>
            <person name="Spalding M.H."/>
            <person name="Kapitonov V.V."/>
            <person name="Ren Q."/>
            <person name="Ferris P."/>
            <person name="Lindquist E."/>
            <person name="Shapiro H."/>
            <person name="Lucas S.M."/>
            <person name="Grimwood J."/>
            <person name="Schmutz J."/>
            <person name="Cardol P."/>
            <person name="Cerutti H."/>
            <person name="Chanfreau G."/>
            <person name="Chen C.L."/>
            <person name="Cognat V."/>
            <person name="Croft M.T."/>
            <person name="Dent R."/>
            <person name="Dutcher S."/>
            <person name="Fernandez E."/>
            <person name="Fukuzawa H."/>
            <person name="Gonzalez-Ballester D."/>
            <person name="Gonzalez-Halphen D."/>
            <person name="Hallmann A."/>
            <person name="Hanikenne M."/>
            <person name="Hippler M."/>
            <person name="Inwood W."/>
            <person name="Jabbari K."/>
            <person name="Kalanon M."/>
            <person name="Kuras R."/>
            <person name="Lefebvre P.A."/>
            <person name="Lemaire S.D."/>
            <person name="Lobanov A.V."/>
            <person name="Lohr M."/>
            <person name="Manuell A."/>
            <person name="Meier I."/>
            <person name="Mets L."/>
            <person name="Mittag M."/>
            <person name="Mittelmeier T."/>
            <person name="Moroney J.V."/>
            <person name="Moseley J."/>
            <person name="Napoli C."/>
            <person name="Nedelcu A.M."/>
            <person name="Niyogi K."/>
            <person name="Novoselov S.V."/>
            <person name="Paulsen I.T."/>
            <person name="Pazour G."/>
            <person name="Purton S."/>
            <person name="Ral J.P."/>
            <person name="Riano-Pachon D.M."/>
            <person name="Riekhof W."/>
            <person name="Rymarquis L."/>
            <person name="Schroda M."/>
            <person name="Stern D."/>
            <person name="Umen J."/>
            <person name="Willows R."/>
            <person name="Wilson N."/>
            <person name="Zimmer S.L."/>
            <person name="Allmer J."/>
            <person name="Balk J."/>
            <person name="Bisova K."/>
            <person name="Chen C.J."/>
            <person name="Elias M."/>
            <person name="Gendler K."/>
            <person name="Hauser C."/>
            <person name="Lamb M.R."/>
            <person name="Ledford H."/>
            <person name="Long J.C."/>
            <person name="Minagawa J."/>
            <person name="Page M.D."/>
            <person name="Pan J."/>
            <person name="Pootakham W."/>
            <person name="Roje S."/>
            <person name="Rose A."/>
            <person name="Stahlberg E."/>
            <person name="Terauchi A.M."/>
            <person name="Yang P."/>
            <person name="Ball S."/>
            <person name="Bowler C."/>
            <person name="Dieckmann C.L."/>
            <person name="Gladyshev V.N."/>
            <person name="Green P."/>
            <person name="Jorgensen R."/>
            <person name="Mayfield S."/>
            <person name="Mueller-Roeber B."/>
            <person name="Rajamani S."/>
            <person name="Sayre R.T."/>
            <person name="Brokstein P."/>
            <person name="Dubchak I."/>
            <person name="Goodstein D."/>
            <person name="Hornick L."/>
            <person name="Huang Y.W."/>
            <person name="Jhaveri J."/>
            <person name="Luo Y."/>
            <person name="Martinez D."/>
            <person name="Ngau W.C."/>
            <person name="Otillar B."/>
            <person name="Poliakov A."/>
            <person name="Porter A."/>
            <person name="Szajkowski L."/>
            <person name="Werner G."/>
            <person name="Zhou K."/>
            <person name="Grigoriev I.V."/>
            <person name="Rokhsar D.S."/>
            <person name="Grossman A.R."/>
        </authorList>
    </citation>
    <scope>NUCLEOTIDE SEQUENCE [LARGE SCALE GENOMIC DNA]</scope>
    <source>
        <strain evidence="23">CC-503</strain>
    </source>
</reference>
<dbReference type="SUPFAM" id="SSF56059">
    <property type="entry name" value="Glutathione synthetase ATP-binding domain-like"/>
    <property type="match status" value="1"/>
</dbReference>
<dbReference type="InterPro" id="IPR005482">
    <property type="entry name" value="Biotin_COase_C"/>
</dbReference>
<feature type="compositionally biased region" description="Low complexity" evidence="16">
    <location>
        <begin position="2334"/>
        <end position="2349"/>
    </location>
</feature>
<dbReference type="Gene3D" id="3.90.1770.10">
    <property type="entry name" value="PreATP-grasp domain"/>
    <property type="match status" value="1"/>
</dbReference>
<keyword evidence="8" id="KW-0443">Lipid metabolism</keyword>
<dbReference type="InterPro" id="IPR005479">
    <property type="entry name" value="CPAse_ATP-bd"/>
</dbReference>
<evidence type="ECO:0000256" key="8">
    <source>
        <dbReference type="ARBA" id="ARBA00023098"/>
    </source>
</evidence>
<dbReference type="PANTHER" id="PTHR45728">
    <property type="entry name" value="ACETYL-COA CARBOXYLASE, ISOFORM A"/>
    <property type="match status" value="1"/>
</dbReference>
<dbReference type="GeneID" id="5726876"/>
<dbReference type="STRING" id="3055.A0A2K3DHE0"/>
<evidence type="ECO:0000259" key="19">
    <source>
        <dbReference type="PROSITE" id="PS50979"/>
    </source>
</evidence>
<dbReference type="GO" id="GO:0003989">
    <property type="term" value="F:acetyl-CoA carboxylase activity"/>
    <property type="evidence" value="ECO:0000318"/>
    <property type="project" value="GO_Central"/>
</dbReference>
<dbReference type="InterPro" id="IPR029045">
    <property type="entry name" value="ClpP/crotonase-like_dom_sf"/>
</dbReference>
<dbReference type="Gene3D" id="2.40.50.100">
    <property type="match status" value="1"/>
</dbReference>
<gene>
    <name evidence="22" type="ORF">CHLRE_08g373050v5</name>
</gene>
<feature type="compositionally biased region" description="Low complexity" evidence="16">
    <location>
        <begin position="11"/>
        <end position="25"/>
    </location>
</feature>
<keyword evidence="4" id="KW-0436">Ligase</keyword>
<evidence type="ECO:0000259" key="18">
    <source>
        <dbReference type="PROSITE" id="PS50975"/>
    </source>
</evidence>
<feature type="region of interest" description="Disordered" evidence="16">
    <location>
        <begin position="1959"/>
        <end position="1983"/>
    </location>
</feature>
<keyword evidence="6" id="KW-0276">Fatty acid metabolism</keyword>
<dbReference type="InParanoid" id="A0A2K3DHE0"/>
<dbReference type="InterPro" id="IPR011762">
    <property type="entry name" value="COA_CT_N"/>
</dbReference>
<dbReference type="Pfam" id="PF02786">
    <property type="entry name" value="CPSase_L_D2"/>
    <property type="match status" value="1"/>
</dbReference>
<dbReference type="PANTHER" id="PTHR45728:SF3">
    <property type="entry name" value="ACETYL-COA CARBOXYLASE"/>
    <property type="match status" value="1"/>
</dbReference>
<keyword evidence="7 14" id="KW-0067">ATP-binding</keyword>
<evidence type="ECO:0000256" key="11">
    <source>
        <dbReference type="ARBA" id="ARBA00023268"/>
    </source>
</evidence>
<dbReference type="FunFam" id="3.30.1490.20:FF:000003">
    <property type="entry name" value="acetyl-CoA carboxylase isoform X1"/>
    <property type="match status" value="1"/>
</dbReference>
<feature type="compositionally biased region" description="Low complexity" evidence="16">
    <location>
        <begin position="1973"/>
        <end position="1983"/>
    </location>
</feature>
<name>A0A2K3DHE0_CHLRE</name>
<evidence type="ECO:0000259" key="17">
    <source>
        <dbReference type="PROSITE" id="PS50968"/>
    </source>
</evidence>